<dbReference type="PROSITE" id="PS50002">
    <property type="entry name" value="SH3"/>
    <property type="match status" value="1"/>
</dbReference>
<dbReference type="InterPro" id="IPR001841">
    <property type="entry name" value="Znf_RING"/>
</dbReference>
<feature type="compositionally biased region" description="Basic and acidic residues" evidence="9">
    <location>
        <begin position="250"/>
        <end position="259"/>
    </location>
</feature>
<accession>A0A9P4IY66</accession>
<feature type="region of interest" description="Disordered" evidence="9">
    <location>
        <begin position="136"/>
        <end position="173"/>
    </location>
</feature>
<dbReference type="AlphaFoldDB" id="A0A9P4IY66"/>
<evidence type="ECO:0000256" key="8">
    <source>
        <dbReference type="PROSITE-ProRule" id="PRU00192"/>
    </source>
</evidence>
<dbReference type="SMART" id="SM00184">
    <property type="entry name" value="RING"/>
    <property type="match status" value="1"/>
</dbReference>
<feature type="compositionally biased region" description="Polar residues" evidence="9">
    <location>
        <begin position="386"/>
        <end position="419"/>
    </location>
</feature>
<dbReference type="Gene3D" id="3.30.40.10">
    <property type="entry name" value="Zinc/RING finger domain, C3HC4 (zinc finger)"/>
    <property type="match status" value="1"/>
</dbReference>
<dbReference type="InterPro" id="IPR013083">
    <property type="entry name" value="Znf_RING/FYVE/PHD"/>
</dbReference>
<evidence type="ECO:0000256" key="3">
    <source>
        <dbReference type="ARBA" id="ARBA00022723"/>
    </source>
</evidence>
<keyword evidence="4 7" id="KW-0863">Zinc-finger</keyword>
<evidence type="ECO:0000256" key="4">
    <source>
        <dbReference type="ARBA" id="ARBA00022771"/>
    </source>
</evidence>
<feature type="compositionally biased region" description="Low complexity" evidence="9">
    <location>
        <begin position="311"/>
        <end position="322"/>
    </location>
</feature>
<keyword evidence="6" id="KW-0832">Ubl conjugation</keyword>
<sequence>MPDGQGDSFTDLERELTCSICTDILYQPLTLLDCLHTFCGSCLREWFTWQATNATTRIPYTCPSCRAPVRGTRPNATVTTLLDVLLKASPDKGKAQDEKDKIALVYKPGDDVTPPIDLESDSDSEDQRVLEQARELSLREVEPERARRSTDRTLRHTRHSTHRGHAVRTNTLHRSEELVHASRRQVEHQSSLRSLLSASDIDNTDMEEEIMRQIIDEGLLDGVDLSSMTPSQEEEITERIAQAFRRRQRERSPRTDTHSRAGRLPQSSTPPRQRHRSRSRDSQIRQDRPPLSRPHLLGVATAPEGQRHSRSSSQSSQVSNRSANHAESTAVRATAIHPASRSATDLSSGSGSESRDHVRHTTRSARTSMDTQTPPSRLRRSRANTEDTPSVTSAPRTNDIPQRTRSPQRVTSESRTSSDGRVATAAAIPQLRHLRHTSTSDPTNAPIPVSSSQYIPASSFSQSSNAPKITCSQCQQPDIQRELHYNCSTCDSGNFNLCLRCYRSGKGCRNWFGFGYAAAHRFQRSELPPGAESPHILSAHRFVDQRGENNTILEQGLFCEGCLSVANSCYWHCEVCNEGAWGFCQACVQTGKHCTHPLEAMAEKSLVSRPISRGNDNPASLSTPNLNKLPRPDTMRVASLLIRRAKSLPHVPSPELYAPLLLPCDCDICHRAIPPTAPRYHCPTCSGGDYDICTTCYTTLSTTGAIAPADGPSGWRRCPAHHRTTLVASQERPSDRALLRVILRALVGGHALKESPTPAPDTGVGRWRWRDPDGSAGSSATHGPGGQVYINAQTGSLAPTAALPPDGGVGLRVRALWSYFPAQEAGDELSFPRGAEITEAEDINGDWYWGVYAGRKGLFPGNYGRVVGR</sequence>
<evidence type="ECO:0008006" key="14">
    <source>
        <dbReference type="Google" id="ProtNLM"/>
    </source>
</evidence>
<dbReference type="Gene3D" id="2.30.30.40">
    <property type="entry name" value="SH3 Domains"/>
    <property type="match status" value="1"/>
</dbReference>
<keyword evidence="3" id="KW-0479">Metal-binding</keyword>
<evidence type="ECO:0000259" key="10">
    <source>
        <dbReference type="PROSITE" id="PS50002"/>
    </source>
</evidence>
<comment type="similarity">
    <text evidence="1">Belongs to the SH3RF family.</text>
</comment>
<dbReference type="GO" id="GO:0004842">
    <property type="term" value="F:ubiquitin-protein transferase activity"/>
    <property type="evidence" value="ECO:0007669"/>
    <property type="project" value="TreeGrafter"/>
</dbReference>
<evidence type="ECO:0000259" key="11">
    <source>
        <dbReference type="PROSITE" id="PS50089"/>
    </source>
</evidence>
<feature type="domain" description="RING-type" evidence="11">
    <location>
        <begin position="18"/>
        <end position="66"/>
    </location>
</feature>
<keyword evidence="2 8" id="KW-0728">SH3 domain</keyword>
<dbReference type="InterPro" id="IPR018957">
    <property type="entry name" value="Znf_C3HC4_RING-type"/>
</dbReference>
<dbReference type="GO" id="GO:0008270">
    <property type="term" value="F:zinc ion binding"/>
    <property type="evidence" value="ECO:0007669"/>
    <property type="project" value="UniProtKB-KW"/>
</dbReference>
<feature type="region of interest" description="Disordered" evidence="9">
    <location>
        <begin position="244"/>
        <end position="469"/>
    </location>
</feature>
<dbReference type="Pfam" id="PF00097">
    <property type="entry name" value="zf-C3HC4"/>
    <property type="match status" value="1"/>
</dbReference>
<evidence type="ECO:0000256" key="6">
    <source>
        <dbReference type="ARBA" id="ARBA00022843"/>
    </source>
</evidence>
<comment type="caution">
    <text evidence="12">The sequence shown here is derived from an EMBL/GenBank/DDBJ whole genome shotgun (WGS) entry which is preliminary data.</text>
</comment>
<dbReference type="OrthoDB" id="1305878at2759"/>
<dbReference type="GO" id="GO:0005634">
    <property type="term" value="C:nucleus"/>
    <property type="evidence" value="ECO:0007669"/>
    <property type="project" value="TreeGrafter"/>
</dbReference>
<dbReference type="InterPro" id="IPR017907">
    <property type="entry name" value="Znf_RING_CS"/>
</dbReference>
<dbReference type="SUPFAM" id="SSF57850">
    <property type="entry name" value="RING/U-box"/>
    <property type="match status" value="3"/>
</dbReference>
<dbReference type="InterPro" id="IPR052256">
    <property type="entry name" value="E3_ubiquitin-ligase_CHFR"/>
</dbReference>
<evidence type="ECO:0000256" key="1">
    <source>
        <dbReference type="ARBA" id="ARBA00008649"/>
    </source>
</evidence>
<evidence type="ECO:0000256" key="2">
    <source>
        <dbReference type="ARBA" id="ARBA00022443"/>
    </source>
</evidence>
<dbReference type="GO" id="GO:0006511">
    <property type="term" value="P:ubiquitin-dependent protein catabolic process"/>
    <property type="evidence" value="ECO:0007669"/>
    <property type="project" value="TreeGrafter"/>
</dbReference>
<evidence type="ECO:0000256" key="9">
    <source>
        <dbReference type="SAM" id="MobiDB-lite"/>
    </source>
</evidence>
<dbReference type="InterPro" id="IPR043145">
    <property type="entry name" value="Znf_ZZ_sf"/>
</dbReference>
<keyword evidence="5" id="KW-0862">Zinc</keyword>
<dbReference type="PANTHER" id="PTHR16079">
    <property type="entry name" value="UBIQUITIN LIGASE PROTEIN CHFR"/>
    <property type="match status" value="1"/>
</dbReference>
<dbReference type="GO" id="GO:0016567">
    <property type="term" value="P:protein ubiquitination"/>
    <property type="evidence" value="ECO:0007669"/>
    <property type="project" value="TreeGrafter"/>
</dbReference>
<reference evidence="12" key="1">
    <citation type="journal article" date="2020" name="Stud. Mycol.">
        <title>101 Dothideomycetes genomes: a test case for predicting lifestyles and emergence of pathogens.</title>
        <authorList>
            <person name="Haridas S."/>
            <person name="Albert R."/>
            <person name="Binder M."/>
            <person name="Bloem J."/>
            <person name="Labutti K."/>
            <person name="Salamov A."/>
            <person name="Andreopoulos B."/>
            <person name="Baker S."/>
            <person name="Barry K."/>
            <person name="Bills G."/>
            <person name="Bluhm B."/>
            <person name="Cannon C."/>
            <person name="Castanera R."/>
            <person name="Culley D."/>
            <person name="Daum C."/>
            <person name="Ezra D."/>
            <person name="Gonzalez J."/>
            <person name="Henrissat B."/>
            <person name="Kuo A."/>
            <person name="Liang C."/>
            <person name="Lipzen A."/>
            <person name="Lutzoni F."/>
            <person name="Magnuson J."/>
            <person name="Mondo S."/>
            <person name="Nolan M."/>
            <person name="Ohm R."/>
            <person name="Pangilinan J."/>
            <person name="Park H.-J."/>
            <person name="Ramirez L."/>
            <person name="Alfaro M."/>
            <person name="Sun H."/>
            <person name="Tritt A."/>
            <person name="Yoshinaga Y."/>
            <person name="Zwiers L.-H."/>
            <person name="Turgeon B."/>
            <person name="Goodwin S."/>
            <person name="Spatafora J."/>
            <person name="Crous P."/>
            <person name="Grigoriev I."/>
        </authorList>
    </citation>
    <scope>NUCLEOTIDE SEQUENCE</scope>
    <source>
        <strain evidence="12">CBS 260.36</strain>
    </source>
</reference>
<dbReference type="EMBL" id="ML996089">
    <property type="protein sequence ID" value="KAF2150635.1"/>
    <property type="molecule type" value="Genomic_DNA"/>
</dbReference>
<keyword evidence="13" id="KW-1185">Reference proteome</keyword>
<gene>
    <name evidence="12" type="ORF">K461DRAFT_295892</name>
</gene>
<dbReference type="SMART" id="SM00326">
    <property type="entry name" value="SH3"/>
    <property type="match status" value="1"/>
</dbReference>
<feature type="domain" description="SH3" evidence="10">
    <location>
        <begin position="808"/>
        <end position="869"/>
    </location>
</feature>
<feature type="compositionally biased region" description="Polar residues" evidence="9">
    <location>
        <begin position="437"/>
        <end position="469"/>
    </location>
</feature>
<dbReference type="Proteomes" id="UP000799439">
    <property type="component" value="Unassembled WGS sequence"/>
</dbReference>
<dbReference type="PANTHER" id="PTHR16079:SF4">
    <property type="entry name" value="E3 UBIQUITIN-PROTEIN LIGASE CHFR"/>
    <property type="match status" value="1"/>
</dbReference>
<dbReference type="SUPFAM" id="SSF50044">
    <property type="entry name" value="SH3-domain"/>
    <property type="match status" value="1"/>
</dbReference>
<organism evidence="12 13">
    <name type="scientific">Myriangium duriaei CBS 260.36</name>
    <dbReference type="NCBI Taxonomy" id="1168546"/>
    <lineage>
        <taxon>Eukaryota</taxon>
        <taxon>Fungi</taxon>
        <taxon>Dikarya</taxon>
        <taxon>Ascomycota</taxon>
        <taxon>Pezizomycotina</taxon>
        <taxon>Dothideomycetes</taxon>
        <taxon>Dothideomycetidae</taxon>
        <taxon>Myriangiales</taxon>
        <taxon>Myriangiaceae</taxon>
        <taxon>Myriangium</taxon>
    </lineage>
</organism>
<proteinExistence type="inferred from homology"/>
<evidence type="ECO:0000256" key="7">
    <source>
        <dbReference type="PROSITE-ProRule" id="PRU00175"/>
    </source>
</evidence>
<dbReference type="CDD" id="cd00174">
    <property type="entry name" value="SH3"/>
    <property type="match status" value="1"/>
</dbReference>
<feature type="compositionally biased region" description="Polar residues" evidence="9">
    <location>
        <begin position="364"/>
        <end position="375"/>
    </location>
</feature>
<protein>
    <recommendedName>
        <fullName evidence="14">RING-type domain-containing protein</fullName>
    </recommendedName>
</protein>
<evidence type="ECO:0000313" key="12">
    <source>
        <dbReference type="EMBL" id="KAF2150635.1"/>
    </source>
</evidence>
<name>A0A9P4IY66_9PEZI</name>
<feature type="compositionally biased region" description="Basic residues" evidence="9">
    <location>
        <begin position="155"/>
        <end position="166"/>
    </location>
</feature>
<feature type="compositionally biased region" description="Basic and acidic residues" evidence="9">
    <location>
        <begin position="279"/>
        <end position="290"/>
    </location>
</feature>
<evidence type="ECO:0000313" key="13">
    <source>
        <dbReference type="Proteomes" id="UP000799439"/>
    </source>
</evidence>
<dbReference type="Pfam" id="PF00018">
    <property type="entry name" value="SH3_1"/>
    <property type="match status" value="1"/>
</dbReference>
<feature type="compositionally biased region" description="Basic and acidic residues" evidence="9">
    <location>
        <begin position="136"/>
        <end position="154"/>
    </location>
</feature>
<dbReference type="PROSITE" id="PS50089">
    <property type="entry name" value="ZF_RING_2"/>
    <property type="match status" value="1"/>
</dbReference>
<evidence type="ECO:0000256" key="5">
    <source>
        <dbReference type="ARBA" id="ARBA00022833"/>
    </source>
</evidence>
<dbReference type="Gene3D" id="3.30.60.90">
    <property type="match status" value="2"/>
</dbReference>
<feature type="compositionally biased region" description="Polar residues" evidence="9">
    <location>
        <begin position="341"/>
        <end position="352"/>
    </location>
</feature>
<dbReference type="PROSITE" id="PS00518">
    <property type="entry name" value="ZF_RING_1"/>
    <property type="match status" value="1"/>
</dbReference>
<dbReference type="InterPro" id="IPR001452">
    <property type="entry name" value="SH3_domain"/>
</dbReference>
<dbReference type="InterPro" id="IPR036028">
    <property type="entry name" value="SH3-like_dom_sf"/>
</dbReference>